<organism evidence="1 2">
    <name type="scientific">Acaryochloris marina (strain MBIC 11017)</name>
    <dbReference type="NCBI Taxonomy" id="329726"/>
    <lineage>
        <taxon>Bacteria</taxon>
        <taxon>Bacillati</taxon>
        <taxon>Cyanobacteriota</taxon>
        <taxon>Cyanophyceae</taxon>
        <taxon>Acaryochloridales</taxon>
        <taxon>Acaryochloridaceae</taxon>
        <taxon>Acaryochloris</taxon>
    </lineage>
</organism>
<name>B0BZM7_ACAM1</name>
<evidence type="ECO:0000313" key="2">
    <source>
        <dbReference type="Proteomes" id="UP000000268"/>
    </source>
</evidence>
<proteinExistence type="predicted"/>
<keyword evidence="2" id="KW-1185">Reference proteome</keyword>
<evidence type="ECO:0000313" key="1">
    <source>
        <dbReference type="EMBL" id="ABW25953.1"/>
    </source>
</evidence>
<accession>B0BZM7</accession>
<protein>
    <submittedName>
        <fullName evidence="1">Uncharacterized protein</fullName>
    </submittedName>
</protein>
<sequence length="45" mass="4948">MGNCASLNTDNDVWKTQGSMNLRRNKIAVVFAPGGDPRSTRFSSF</sequence>
<gene>
    <name evidence="1" type="ordered locus">AM1_0911</name>
</gene>
<dbReference type="KEGG" id="amr:AM1_0911"/>
<reference evidence="1 2" key="1">
    <citation type="journal article" date="2008" name="Proc. Natl. Acad. Sci. U.S.A.">
        <title>Niche adaptation and genome expansion in the chlorophyll d-producing cyanobacterium Acaryochloris marina.</title>
        <authorList>
            <person name="Swingley W.D."/>
            <person name="Chen M."/>
            <person name="Cheung P.C."/>
            <person name="Conrad A.L."/>
            <person name="Dejesa L.C."/>
            <person name="Hao J."/>
            <person name="Honchak B.M."/>
            <person name="Karbach L.E."/>
            <person name="Kurdoglu A."/>
            <person name="Lahiri S."/>
            <person name="Mastrian S.D."/>
            <person name="Miyashita H."/>
            <person name="Page L."/>
            <person name="Ramakrishna P."/>
            <person name="Satoh S."/>
            <person name="Sattley W.M."/>
            <person name="Shimada Y."/>
            <person name="Taylor H.L."/>
            <person name="Tomo T."/>
            <person name="Tsuchiya T."/>
            <person name="Wang Z.T."/>
            <person name="Raymond J."/>
            <person name="Mimuro M."/>
            <person name="Blankenship R.E."/>
            <person name="Touchman J.W."/>
        </authorList>
    </citation>
    <scope>NUCLEOTIDE SEQUENCE [LARGE SCALE GENOMIC DNA]</scope>
    <source>
        <strain evidence="2">MBIC 11017</strain>
    </source>
</reference>
<dbReference type="HOGENOM" id="CLU_3194720_0_0_3"/>
<dbReference type="EMBL" id="CP000828">
    <property type="protein sequence ID" value="ABW25953.1"/>
    <property type="molecule type" value="Genomic_DNA"/>
</dbReference>
<dbReference type="AlphaFoldDB" id="B0BZM7"/>
<dbReference type="Proteomes" id="UP000000268">
    <property type="component" value="Chromosome"/>
</dbReference>